<dbReference type="AlphaFoldDB" id="A0A7V2ZHZ7"/>
<dbReference type="GO" id="GO:0008713">
    <property type="term" value="F:ADP-heptose-lipopolysaccharide heptosyltransferase activity"/>
    <property type="evidence" value="ECO:0007669"/>
    <property type="project" value="TreeGrafter"/>
</dbReference>
<dbReference type="SUPFAM" id="SSF53756">
    <property type="entry name" value="UDP-Glycosyltransferase/glycogen phosphorylase"/>
    <property type="match status" value="1"/>
</dbReference>
<dbReference type="CDD" id="cd03789">
    <property type="entry name" value="GT9_LPS_heptosyltransferase"/>
    <property type="match status" value="1"/>
</dbReference>
<gene>
    <name evidence="3" type="ORF">ENS31_02115</name>
</gene>
<organism evidence="3">
    <name type="scientific">Ignavibacterium album</name>
    <dbReference type="NCBI Taxonomy" id="591197"/>
    <lineage>
        <taxon>Bacteria</taxon>
        <taxon>Pseudomonadati</taxon>
        <taxon>Ignavibacteriota</taxon>
        <taxon>Ignavibacteria</taxon>
        <taxon>Ignavibacteriales</taxon>
        <taxon>Ignavibacteriaceae</taxon>
        <taxon>Ignavibacterium</taxon>
    </lineage>
</organism>
<dbReference type="InterPro" id="IPR002201">
    <property type="entry name" value="Glyco_trans_9"/>
</dbReference>
<dbReference type="Pfam" id="PF01075">
    <property type="entry name" value="Glyco_transf_9"/>
    <property type="match status" value="1"/>
</dbReference>
<name>A0A7V2ZHZ7_9BACT</name>
<dbReference type="PANTHER" id="PTHR30160:SF1">
    <property type="entry name" value="LIPOPOLYSACCHARIDE 1,2-N-ACETYLGLUCOSAMINETRANSFERASE-RELATED"/>
    <property type="match status" value="1"/>
</dbReference>
<dbReference type="GO" id="GO:0005829">
    <property type="term" value="C:cytosol"/>
    <property type="evidence" value="ECO:0007669"/>
    <property type="project" value="TreeGrafter"/>
</dbReference>
<accession>A0A7V2ZHZ7</accession>
<dbReference type="Gene3D" id="3.40.50.2000">
    <property type="entry name" value="Glycogen Phosphorylase B"/>
    <property type="match status" value="2"/>
</dbReference>
<dbReference type="PANTHER" id="PTHR30160">
    <property type="entry name" value="TETRAACYLDISACCHARIDE 4'-KINASE-RELATED"/>
    <property type="match status" value="1"/>
</dbReference>
<evidence type="ECO:0000256" key="1">
    <source>
        <dbReference type="ARBA" id="ARBA00022676"/>
    </source>
</evidence>
<comment type="caution">
    <text evidence="3">The sequence shown here is derived from an EMBL/GenBank/DDBJ whole genome shotgun (WGS) entry which is preliminary data.</text>
</comment>
<reference evidence="3" key="1">
    <citation type="journal article" date="2020" name="mSystems">
        <title>Genome- and Community-Level Interaction Insights into Carbon Utilization and Element Cycling Functions of Hydrothermarchaeota in Hydrothermal Sediment.</title>
        <authorList>
            <person name="Zhou Z."/>
            <person name="Liu Y."/>
            <person name="Xu W."/>
            <person name="Pan J."/>
            <person name="Luo Z.H."/>
            <person name="Li M."/>
        </authorList>
    </citation>
    <scope>NUCLEOTIDE SEQUENCE [LARGE SCALE GENOMIC DNA]</scope>
    <source>
        <strain evidence="3">SpSt-479</strain>
    </source>
</reference>
<keyword evidence="2 3" id="KW-0808">Transferase</keyword>
<evidence type="ECO:0000256" key="2">
    <source>
        <dbReference type="ARBA" id="ARBA00022679"/>
    </source>
</evidence>
<sequence length="334" mass="38047">MHKTQLSEINRILIIRLSSLGDILLTTPLIRAIKRENPAIQIDFLLRIEYRDLLIKNPNINELLLFSRNDFENLNLVKSLRNKNYELIIDLQNNLRSRGITSKLSGKKLRFDKKSFQKILLVKSKVNLLKNSPSIPVRYANVIDGLELDDQGLDLFTDNEPSSEIKKLENVIGLCPGARHITKRWPIEYFIQLSRFLIQNNFNVALFGGKIDKEFCKQIKGVVPEVINLQNDDNILQTAADMKLCKAIVCNDSGLMHAASAIGTKVLTIFGSSVKEFGFTPYNCKSLILENNSLSCRPCSHIGRESCPEEHFSCMKEIKPDFVFNELLKLLKND</sequence>
<protein>
    <submittedName>
        <fullName evidence="3">Glycosyltransferase family 9 protein</fullName>
    </submittedName>
</protein>
<evidence type="ECO:0000313" key="3">
    <source>
        <dbReference type="EMBL" id="HFI90307.1"/>
    </source>
</evidence>
<dbReference type="InterPro" id="IPR051199">
    <property type="entry name" value="LPS_LOS_Heptosyltrfase"/>
</dbReference>
<keyword evidence="1" id="KW-0328">Glycosyltransferase</keyword>
<dbReference type="GO" id="GO:0009244">
    <property type="term" value="P:lipopolysaccharide core region biosynthetic process"/>
    <property type="evidence" value="ECO:0007669"/>
    <property type="project" value="TreeGrafter"/>
</dbReference>
<dbReference type="EMBL" id="DSUJ01000008">
    <property type="protein sequence ID" value="HFI90307.1"/>
    <property type="molecule type" value="Genomic_DNA"/>
</dbReference>
<proteinExistence type="predicted"/>